<evidence type="ECO:0000256" key="2">
    <source>
        <dbReference type="ARBA" id="ARBA00022577"/>
    </source>
</evidence>
<keyword evidence="2" id="KW-0295">Fungicide</keyword>
<feature type="compositionally biased region" description="Basic and acidic residues" evidence="3">
    <location>
        <begin position="19"/>
        <end position="28"/>
    </location>
</feature>
<dbReference type="InterPro" id="IPR036574">
    <property type="entry name" value="Scorpion_toxin-like_sf"/>
</dbReference>
<keyword evidence="1" id="KW-0929">Antimicrobial</keyword>
<accession>A0A816IE22</accession>
<protein>
    <submittedName>
        <fullName evidence="5">(rape) hypothetical protein</fullName>
    </submittedName>
</protein>
<name>A0A816IE22_BRANA</name>
<dbReference type="SUPFAM" id="SSF57095">
    <property type="entry name" value="Scorpion toxin-like"/>
    <property type="match status" value="1"/>
</dbReference>
<sequence length="83" mass="9020">MYTANERRGIGTTHQASGEGKECEERSRQSRSFSGICKYDYACQNHCINLEKADGGQCNSRSPTAKSEVADTKPSGEDVAEGE</sequence>
<dbReference type="AlphaFoldDB" id="A0A816IE22"/>
<feature type="region of interest" description="Disordered" evidence="3">
    <location>
        <begin position="54"/>
        <end position="83"/>
    </location>
</feature>
<dbReference type="Pfam" id="PF00304">
    <property type="entry name" value="Gamma-thionin"/>
    <property type="match status" value="1"/>
</dbReference>
<feature type="region of interest" description="Disordered" evidence="3">
    <location>
        <begin position="1"/>
        <end position="29"/>
    </location>
</feature>
<gene>
    <name evidence="5" type="ORF">DARMORV10_C03P41190.1</name>
</gene>
<evidence type="ECO:0000256" key="3">
    <source>
        <dbReference type="SAM" id="MobiDB-lite"/>
    </source>
</evidence>
<evidence type="ECO:0000313" key="5">
    <source>
        <dbReference type="EMBL" id="CAF1703389.1"/>
    </source>
</evidence>
<dbReference type="Gene3D" id="3.30.30.10">
    <property type="entry name" value="Knottin, scorpion toxin-like"/>
    <property type="match status" value="1"/>
</dbReference>
<evidence type="ECO:0000256" key="1">
    <source>
        <dbReference type="ARBA" id="ARBA00022529"/>
    </source>
</evidence>
<dbReference type="Proteomes" id="UP001295469">
    <property type="component" value="Chromosome C03"/>
</dbReference>
<dbReference type="EMBL" id="HG994367">
    <property type="protein sequence ID" value="CAF1703389.1"/>
    <property type="molecule type" value="Genomic_DNA"/>
</dbReference>
<proteinExistence type="predicted"/>
<organism evidence="5">
    <name type="scientific">Brassica napus</name>
    <name type="common">Rape</name>
    <dbReference type="NCBI Taxonomy" id="3708"/>
    <lineage>
        <taxon>Eukaryota</taxon>
        <taxon>Viridiplantae</taxon>
        <taxon>Streptophyta</taxon>
        <taxon>Embryophyta</taxon>
        <taxon>Tracheophyta</taxon>
        <taxon>Spermatophyta</taxon>
        <taxon>Magnoliopsida</taxon>
        <taxon>eudicotyledons</taxon>
        <taxon>Gunneridae</taxon>
        <taxon>Pentapetalae</taxon>
        <taxon>rosids</taxon>
        <taxon>malvids</taxon>
        <taxon>Brassicales</taxon>
        <taxon>Brassicaceae</taxon>
        <taxon>Brassiceae</taxon>
        <taxon>Brassica</taxon>
    </lineage>
</organism>
<reference evidence="5" key="1">
    <citation type="submission" date="2021-01" db="EMBL/GenBank/DDBJ databases">
        <authorList>
            <consortium name="Genoscope - CEA"/>
            <person name="William W."/>
        </authorList>
    </citation>
    <scope>NUCLEOTIDE SEQUENCE</scope>
</reference>
<dbReference type="InterPro" id="IPR003614">
    <property type="entry name" value="Knottins"/>
</dbReference>
<evidence type="ECO:0000259" key="4">
    <source>
        <dbReference type="Pfam" id="PF00304"/>
    </source>
</evidence>
<feature type="domain" description="Knottins-like" evidence="4">
    <location>
        <begin position="27"/>
        <end position="60"/>
    </location>
</feature>